<evidence type="ECO:0000313" key="2">
    <source>
        <dbReference type="Proteomes" id="UP000663853"/>
    </source>
</evidence>
<name>A0A8H2X0Z9_9AGAM</name>
<dbReference type="Proteomes" id="UP000663853">
    <property type="component" value="Unassembled WGS sequence"/>
</dbReference>
<comment type="caution">
    <text evidence="1">The sequence shown here is derived from an EMBL/GenBank/DDBJ whole genome shotgun (WGS) entry which is preliminary data.</text>
</comment>
<accession>A0A8H2X0Z9</accession>
<evidence type="ECO:0000313" key="1">
    <source>
        <dbReference type="EMBL" id="CAE6415102.1"/>
    </source>
</evidence>
<organism evidence="1 2">
    <name type="scientific">Rhizoctonia solani</name>
    <dbReference type="NCBI Taxonomy" id="456999"/>
    <lineage>
        <taxon>Eukaryota</taxon>
        <taxon>Fungi</taxon>
        <taxon>Dikarya</taxon>
        <taxon>Basidiomycota</taxon>
        <taxon>Agaricomycotina</taxon>
        <taxon>Agaricomycetes</taxon>
        <taxon>Cantharellales</taxon>
        <taxon>Ceratobasidiaceae</taxon>
        <taxon>Rhizoctonia</taxon>
    </lineage>
</organism>
<gene>
    <name evidence="1" type="ORF">RDB_LOCUS5301</name>
</gene>
<proteinExistence type="predicted"/>
<dbReference type="EMBL" id="CAJMXA010000081">
    <property type="protein sequence ID" value="CAE6415102.1"/>
    <property type="molecule type" value="Genomic_DNA"/>
</dbReference>
<sequence length="499" mass="57032">MINPTDPTLSETRDKIACLVHRLPEEILVEIFSRVVYSPPTPYSLDGVVEMEKNLLKIYQSLHTLLGVPIMHFSGDPKHRGLPQESQEAMELSLERAQGRSLDIAAVIGLELAGFSFIRFDTLERHLSRIRTINLVADDTSYIRRMMDVIVQGPARPSSLLELSLCRRQNEQVGSYRVSRPAPWDHLYSRKSPSFAPFNKLLASLPVLRINGVYIQWDKLVFSNRLTKLRLQEINLGADRIMIGQLHYALASATGLRDFEIVSVESVYDPGAGATQTSMISLPNLESLLVDDLYCNTLFLLFSCIKSRSHRLTLRLTWNSLCFNITSGSRPRVSRHRLLRRVLEQVSVHKLCIHADIHPAFKKFGKLMKSVPMLDTLFLDEAEFTEYCNALERQETQGNEPQSSYFPSFRCLHFSRATIRDMAAFKRMVASHSQSMRQMIIGGCVYASTLPDSEVHHLGEDRDKDKEFISQLEEIIPEVRLTSAGYIPPEFQHDRWQLW</sequence>
<protein>
    <submittedName>
        <fullName evidence="1">Uncharacterized protein</fullName>
    </submittedName>
</protein>
<dbReference type="AlphaFoldDB" id="A0A8H2X0Z9"/>
<reference evidence="1" key="1">
    <citation type="submission" date="2021-01" db="EMBL/GenBank/DDBJ databases">
        <authorList>
            <person name="Kaushik A."/>
        </authorList>
    </citation>
    <scope>NUCLEOTIDE SEQUENCE</scope>
    <source>
        <strain evidence="1">AG6-10EEA</strain>
    </source>
</reference>